<dbReference type="InterPro" id="IPR025194">
    <property type="entry name" value="RodZ-like_C"/>
</dbReference>
<dbReference type="PANTHER" id="PTHR34475">
    <property type="match status" value="1"/>
</dbReference>
<feature type="domain" description="Cytoskeleton protein RodZ-like C-terminal" evidence="3">
    <location>
        <begin position="219"/>
        <end position="286"/>
    </location>
</feature>
<dbReference type="Pfam" id="PF13464">
    <property type="entry name" value="RodZ_C"/>
    <property type="match status" value="1"/>
</dbReference>
<keyword evidence="2" id="KW-0812">Transmembrane</keyword>
<keyword evidence="5" id="KW-1185">Reference proteome</keyword>
<dbReference type="SUPFAM" id="SSF47413">
    <property type="entry name" value="lambda repressor-like DNA-binding domains"/>
    <property type="match status" value="1"/>
</dbReference>
<keyword evidence="4" id="KW-0238">DNA-binding</keyword>
<sequence>MNDDKENVNKGSIGKTLRDARVAKGYTLDDLQKTTKIQKRYLIAIEDDDFDALPGEFYVRAFVKQYADSVDLNGNELLSEYKTKLPDTHSAEYVDRVNGDNPESRSAQRKVDERNSRIRHYIPIVAVSIVVLLILIAIWVAAARNTHDSSQTKIETSKVTVSSDSDKDKKASSTAAPKVNKTKKTTTKKVVKFKKTAASGSDLTYTVSGTANKAKVVKIKATESAWTSLSVNSTIKWQAAQTKGQVKKVTLPADTTQASINAGNATGIKIYVNGTRLKLAQPASGSSDQVRTITMNFK</sequence>
<evidence type="ECO:0000259" key="3">
    <source>
        <dbReference type="Pfam" id="PF13464"/>
    </source>
</evidence>
<dbReference type="Pfam" id="PF13413">
    <property type="entry name" value="HTH_25"/>
    <property type="match status" value="1"/>
</dbReference>
<evidence type="ECO:0000313" key="5">
    <source>
        <dbReference type="Proteomes" id="UP000051256"/>
    </source>
</evidence>
<feature type="region of interest" description="Disordered" evidence="1">
    <location>
        <begin position="151"/>
        <end position="186"/>
    </location>
</feature>
<dbReference type="AlphaFoldDB" id="A0A0R2CZV1"/>
<accession>A0A0R2CZV1</accession>
<dbReference type="EMBL" id="AYZR01000008">
    <property type="protein sequence ID" value="KRM93673.1"/>
    <property type="molecule type" value="Genomic_DNA"/>
</dbReference>
<proteinExistence type="predicted"/>
<protein>
    <submittedName>
        <fullName evidence="4">Xre-like DNA-binding protein</fullName>
    </submittedName>
</protein>
<dbReference type="PANTHER" id="PTHR34475:SF1">
    <property type="entry name" value="CYTOSKELETON PROTEIN RODZ"/>
    <property type="match status" value="1"/>
</dbReference>
<evidence type="ECO:0000256" key="2">
    <source>
        <dbReference type="SAM" id="Phobius"/>
    </source>
</evidence>
<feature type="region of interest" description="Disordered" evidence="1">
    <location>
        <begin position="94"/>
        <end position="113"/>
    </location>
</feature>
<comment type="caution">
    <text evidence="4">The sequence shown here is derived from an EMBL/GenBank/DDBJ whole genome shotgun (WGS) entry which is preliminary data.</text>
</comment>
<dbReference type="STRING" id="1423802.FC56_GL000390"/>
<name>A0A0R2CZV1_9LACO</name>
<dbReference type="RefSeq" id="WP_054668981.1">
    <property type="nucleotide sequence ID" value="NZ_AYZR01000008.1"/>
</dbReference>
<dbReference type="InterPro" id="IPR010982">
    <property type="entry name" value="Lambda_DNA-bd_dom_sf"/>
</dbReference>
<reference evidence="4 5" key="1">
    <citation type="journal article" date="2015" name="Genome Announc.">
        <title>Expanding the biotechnology potential of lactobacilli through comparative genomics of 213 strains and associated genera.</title>
        <authorList>
            <person name="Sun Z."/>
            <person name="Harris H.M."/>
            <person name="McCann A."/>
            <person name="Guo C."/>
            <person name="Argimon S."/>
            <person name="Zhang W."/>
            <person name="Yang X."/>
            <person name="Jeffery I.B."/>
            <person name="Cooney J.C."/>
            <person name="Kagawa T.F."/>
            <person name="Liu W."/>
            <person name="Song Y."/>
            <person name="Salvetti E."/>
            <person name="Wrobel A."/>
            <person name="Rasinkangas P."/>
            <person name="Parkhill J."/>
            <person name="Rea M.C."/>
            <person name="O'Sullivan O."/>
            <person name="Ritari J."/>
            <person name="Douillard F.P."/>
            <person name="Paul Ross R."/>
            <person name="Yang R."/>
            <person name="Briner A.E."/>
            <person name="Felis G.E."/>
            <person name="de Vos W.M."/>
            <person name="Barrangou R."/>
            <person name="Klaenhammer T.R."/>
            <person name="Caufield P.W."/>
            <person name="Cui Y."/>
            <person name="Zhang H."/>
            <person name="O'Toole P.W."/>
        </authorList>
    </citation>
    <scope>NUCLEOTIDE SEQUENCE [LARGE SCALE GENOMIC DNA]</scope>
    <source>
        <strain evidence="4 5">DSM 24302</strain>
    </source>
</reference>
<gene>
    <name evidence="4" type="ORF">FC56_GL000390</name>
</gene>
<keyword evidence="2" id="KW-1133">Transmembrane helix</keyword>
<organism evidence="4 5">
    <name type="scientific">Lentilactobacillus senioris DSM 24302 = JCM 17472</name>
    <dbReference type="NCBI Taxonomy" id="1423802"/>
    <lineage>
        <taxon>Bacteria</taxon>
        <taxon>Bacillati</taxon>
        <taxon>Bacillota</taxon>
        <taxon>Bacilli</taxon>
        <taxon>Lactobacillales</taxon>
        <taxon>Lactobacillaceae</taxon>
        <taxon>Lentilactobacillus</taxon>
    </lineage>
</organism>
<dbReference type="GO" id="GO:0003677">
    <property type="term" value="F:DNA binding"/>
    <property type="evidence" value="ECO:0007669"/>
    <property type="project" value="UniProtKB-KW"/>
</dbReference>
<dbReference type="Proteomes" id="UP000051256">
    <property type="component" value="Unassembled WGS sequence"/>
</dbReference>
<evidence type="ECO:0000313" key="4">
    <source>
        <dbReference type="EMBL" id="KRM93673.1"/>
    </source>
</evidence>
<evidence type="ECO:0000256" key="1">
    <source>
        <dbReference type="SAM" id="MobiDB-lite"/>
    </source>
</evidence>
<dbReference type="InterPro" id="IPR050400">
    <property type="entry name" value="Bact_Cytoskel_RodZ"/>
</dbReference>
<feature type="transmembrane region" description="Helical" evidence="2">
    <location>
        <begin position="121"/>
        <end position="142"/>
    </location>
</feature>
<dbReference type="PATRIC" id="fig|1423802.4.peg.401"/>
<dbReference type="Gene3D" id="1.10.260.40">
    <property type="entry name" value="lambda repressor-like DNA-binding domains"/>
    <property type="match status" value="1"/>
</dbReference>
<keyword evidence="2" id="KW-0472">Membrane</keyword>